<name>A0ACC2T8N7_9FUNG</name>
<dbReference type="EMBL" id="QTSX02003558">
    <property type="protein sequence ID" value="KAJ9070841.1"/>
    <property type="molecule type" value="Genomic_DNA"/>
</dbReference>
<evidence type="ECO:0000313" key="2">
    <source>
        <dbReference type="Proteomes" id="UP001165960"/>
    </source>
</evidence>
<sequence length="1191" mass="133569">MRRHNNTWVRGGASRGEGPSNRGGKPGSSRVRLEQGGRGRNMSYHAPPDNQPGSRTKGAFTQSKLVGNNQGEGSTAIISALTQDSDALARRAARFAKPKCNRYEELKKARPALKQKYIDAKLMLDPDVKTHVANAITIKGICEDMCPEFERYQRIFSNDVNIYERDLQTGEPDHSRMVKKFTRSSAGEENPLPCELRPPAVLIKTLHFLVDEIIGSEKVFSNCHSFVRDRTRSIRRDFTFQHCKDLSTAYCHEVITRFHILAIHELCEQDPFFLHEEVRQLKFTLTSLFEVYTDLRKLNIFCPNEFEFLAFESLLYFLPEKGGPVPKIHPKAPEAAALNNVLELLNQCRAPAAPNMTLKDVFNQATEFFAEVFLLNNFMYACLIEIYFPYLRRAILEKLIAVSNPKQPWFPLKVLAEMLAFGDAKKTLKFCRNYSLQLSKLDSSLLQLGPFAGSKVLFKVPNPDPFRNLVPKTSYIDDIKGKSLLTSLLYGSSIAPTAAELQSQPAPKAATPPPALNTNMLSFKRSNSVKDNFQNSAKAAPAPPVVDLSVPEVSVASLFSFKDALQRMADTQAKFLVTEPTIPEPSPDVKASPVVNSSPVIASESMPIIEEPSHVSPTVCLDGQSLLQATPAVEIPAHEPEQDILPAGDFSEAAPEEHKTPKSIPSPVLRYESTSRALRRLAETPMDPALKSTLHNYEMLCVGRYFSKMVQRRQWSASFRERNRRRVHKYLVSPSARPKFKLPEYHQDIIHEKMYFARGLETALCAAMSNLHYLQQRAWGPLDVASILTACASKLKLPKFVFNQGLVANWRIPIAIMQTSNLTSEWLRQKLTLVPDQSDVAMAKVDKIPLRGIEAKATLTLASSLSAFGQETPTELDFCTPIFQCDVLDNPGFPPNYWEDQCANLKAFVLAQNFDKLSKVGVIYWPVFPYDSTTEQDVRQALVAAGLPESLLSVQIMAQDQDLGLQLQSLLDSLASAAKARFRPVLTWASFLDSMQHVFSRLTAWMGTSVFPQYSECFFVFYDLALQTLVRCAKLVNVPTQASYPRVPSAFARLDASPEEHLDCIASFIHVDPKLEPKIPELLVNTIERTAAQFFKNIKLCTPHKRFSPDDILHQFEEDVLTAIHTCETRALIITAPPTWKRAEPEPLPTSSKRSKLVPGEVPGDAIYNIRARFEEVRSWLDAMNKPQAAP</sequence>
<gene>
    <name evidence="1" type="primary">SAC3</name>
    <name evidence="1" type="ORF">DSO57_1003305</name>
</gene>
<organism evidence="1 2">
    <name type="scientific">Entomophthora muscae</name>
    <dbReference type="NCBI Taxonomy" id="34485"/>
    <lineage>
        <taxon>Eukaryota</taxon>
        <taxon>Fungi</taxon>
        <taxon>Fungi incertae sedis</taxon>
        <taxon>Zoopagomycota</taxon>
        <taxon>Entomophthoromycotina</taxon>
        <taxon>Entomophthoromycetes</taxon>
        <taxon>Entomophthorales</taxon>
        <taxon>Entomophthoraceae</taxon>
        <taxon>Entomophthora</taxon>
    </lineage>
</organism>
<reference evidence="1" key="1">
    <citation type="submission" date="2022-04" db="EMBL/GenBank/DDBJ databases">
        <title>Genome of the entomopathogenic fungus Entomophthora muscae.</title>
        <authorList>
            <person name="Elya C."/>
            <person name="Lovett B.R."/>
            <person name="Lee E."/>
            <person name="Macias A.M."/>
            <person name="Hajek A.E."/>
            <person name="De Bivort B.L."/>
            <person name="Kasson M.T."/>
            <person name="De Fine Licht H.H."/>
            <person name="Stajich J.E."/>
        </authorList>
    </citation>
    <scope>NUCLEOTIDE SEQUENCE</scope>
    <source>
        <strain evidence="1">Berkeley</strain>
    </source>
</reference>
<comment type="caution">
    <text evidence="1">The sequence shown here is derived from an EMBL/GenBank/DDBJ whole genome shotgun (WGS) entry which is preliminary data.</text>
</comment>
<keyword evidence="2" id="KW-1185">Reference proteome</keyword>
<evidence type="ECO:0000313" key="1">
    <source>
        <dbReference type="EMBL" id="KAJ9070841.1"/>
    </source>
</evidence>
<dbReference type="Proteomes" id="UP001165960">
    <property type="component" value="Unassembled WGS sequence"/>
</dbReference>
<proteinExistence type="predicted"/>
<protein>
    <submittedName>
        <fullName evidence="1">Actin cytoskeleton and mitosis protein</fullName>
    </submittedName>
</protein>
<accession>A0ACC2T8N7</accession>